<dbReference type="Proteomes" id="UP000077684">
    <property type="component" value="Unassembled WGS sequence"/>
</dbReference>
<sequence length="214" mass="23328">MITLAPLLSSSAHPSLLDDIKEAQQSDDAAQTALVSDDPHYAQQDDLIMYDGRVYIPPAGNLRQRVVAAVHDSLPAGHPGPARTIELLRRTHDFPGSRRFVRTYVRSCDTCQRAKVATHAPYGLLKPNEIPTRPWQHISMDFIVKLPISNGFDSVSRGCFFNTSSDSTVSPPPSSPTAAVSSPLNFGRVFSTSSGWSPVIPPLTTHRPTDKRSG</sequence>
<dbReference type="InterPro" id="IPR052160">
    <property type="entry name" value="Gypsy_RT_Integrase-like"/>
</dbReference>
<dbReference type="Gene3D" id="1.10.340.70">
    <property type="match status" value="1"/>
</dbReference>
<reference evidence="2" key="1">
    <citation type="submission" date="2016-04" db="EMBL/GenBank/DDBJ databases">
        <authorList>
            <person name="Nguyen H.D."/>
            <person name="Samba Siva P."/>
            <person name="Cullis J."/>
            <person name="Levesque C.A."/>
            <person name="Hambleton S."/>
        </authorList>
    </citation>
    <scope>NUCLEOTIDE SEQUENCE</scope>
    <source>
        <strain evidence="2">DAOMC 236426</strain>
    </source>
</reference>
<dbReference type="Pfam" id="PF17921">
    <property type="entry name" value="Integrase_H2C2"/>
    <property type="match status" value="1"/>
</dbReference>
<dbReference type="PANTHER" id="PTHR47266">
    <property type="entry name" value="ENDONUCLEASE-RELATED"/>
    <property type="match status" value="1"/>
</dbReference>
<accession>A0A8X7SS01</accession>
<evidence type="ECO:0000313" key="3">
    <source>
        <dbReference type="Proteomes" id="UP000077684"/>
    </source>
</evidence>
<protein>
    <recommendedName>
        <fullName evidence="1">Integrase zinc-binding domain-containing protein</fullName>
    </recommendedName>
</protein>
<name>A0A8X7SS01_9BASI</name>
<evidence type="ECO:0000259" key="1">
    <source>
        <dbReference type="Pfam" id="PF17921"/>
    </source>
</evidence>
<gene>
    <name evidence="2" type="ORF">A4X06_0g9319</name>
</gene>
<comment type="caution">
    <text evidence="2">The sequence shown here is derived from an EMBL/GenBank/DDBJ whole genome shotgun (WGS) entry which is preliminary data.</text>
</comment>
<proteinExistence type="predicted"/>
<keyword evidence="3" id="KW-1185">Reference proteome</keyword>
<dbReference type="EMBL" id="LWDE02002634">
    <property type="protein sequence ID" value="KAE8237158.1"/>
    <property type="molecule type" value="Genomic_DNA"/>
</dbReference>
<feature type="domain" description="Integrase zinc-binding" evidence="1">
    <location>
        <begin position="61"/>
        <end position="116"/>
    </location>
</feature>
<organism evidence="2 3">
    <name type="scientific">Tilletia controversa</name>
    <name type="common">dwarf bunt fungus</name>
    <dbReference type="NCBI Taxonomy" id="13291"/>
    <lineage>
        <taxon>Eukaryota</taxon>
        <taxon>Fungi</taxon>
        <taxon>Dikarya</taxon>
        <taxon>Basidiomycota</taxon>
        <taxon>Ustilaginomycotina</taxon>
        <taxon>Exobasidiomycetes</taxon>
        <taxon>Tilletiales</taxon>
        <taxon>Tilletiaceae</taxon>
        <taxon>Tilletia</taxon>
    </lineage>
</organism>
<evidence type="ECO:0000313" key="2">
    <source>
        <dbReference type="EMBL" id="KAE8237158.1"/>
    </source>
</evidence>
<dbReference type="InterPro" id="IPR041588">
    <property type="entry name" value="Integrase_H2C2"/>
</dbReference>
<reference evidence="2" key="2">
    <citation type="journal article" date="2019" name="IMA Fungus">
        <title>Genome sequencing and comparison of five Tilletia species to identify candidate genes for the detection of regulated species infecting wheat.</title>
        <authorList>
            <person name="Nguyen H.D.T."/>
            <person name="Sultana T."/>
            <person name="Kesanakurti P."/>
            <person name="Hambleton S."/>
        </authorList>
    </citation>
    <scope>NUCLEOTIDE SEQUENCE</scope>
    <source>
        <strain evidence="2">DAOMC 236426</strain>
    </source>
</reference>
<dbReference type="AlphaFoldDB" id="A0A8X7SS01"/>